<protein>
    <submittedName>
        <fullName evidence="1">Zinc finger, CCHC-type</fullName>
    </submittedName>
</protein>
<evidence type="ECO:0000313" key="1">
    <source>
        <dbReference type="EMBL" id="GEZ35958.1"/>
    </source>
</evidence>
<sequence>YEKKIKFVEQSTGPAPNPETADLDTIDKYYETVNLEDYDQFVQKYNMHNMGKKIAELHAMLKLHEKGAKEKEKNKLAYASKPKIPPPAKRENLAKDSVYHHYKEGLRRSNKLKHGALSLYIGNGMRAAVEAIGSFDLIILSGLIIILDNYHLTPTVISHPAKAETQDATI</sequence>
<name>A0A699I964_TANCI</name>
<dbReference type="EMBL" id="BKCJ010269534">
    <property type="protein sequence ID" value="GEZ35958.1"/>
    <property type="molecule type" value="Genomic_DNA"/>
</dbReference>
<proteinExistence type="predicted"/>
<feature type="non-terminal residue" evidence="1">
    <location>
        <position position="1"/>
    </location>
</feature>
<comment type="caution">
    <text evidence="1">The sequence shown here is derived from an EMBL/GenBank/DDBJ whole genome shotgun (WGS) entry which is preliminary data.</text>
</comment>
<dbReference type="AlphaFoldDB" id="A0A699I964"/>
<accession>A0A699I964</accession>
<organism evidence="1">
    <name type="scientific">Tanacetum cinerariifolium</name>
    <name type="common">Dalmatian daisy</name>
    <name type="synonym">Chrysanthemum cinerariifolium</name>
    <dbReference type="NCBI Taxonomy" id="118510"/>
    <lineage>
        <taxon>Eukaryota</taxon>
        <taxon>Viridiplantae</taxon>
        <taxon>Streptophyta</taxon>
        <taxon>Embryophyta</taxon>
        <taxon>Tracheophyta</taxon>
        <taxon>Spermatophyta</taxon>
        <taxon>Magnoliopsida</taxon>
        <taxon>eudicotyledons</taxon>
        <taxon>Gunneridae</taxon>
        <taxon>Pentapetalae</taxon>
        <taxon>asterids</taxon>
        <taxon>campanulids</taxon>
        <taxon>Asterales</taxon>
        <taxon>Asteraceae</taxon>
        <taxon>Asteroideae</taxon>
        <taxon>Anthemideae</taxon>
        <taxon>Anthemidinae</taxon>
        <taxon>Tanacetum</taxon>
    </lineage>
</organism>
<gene>
    <name evidence="1" type="ORF">Tci_507931</name>
</gene>
<reference evidence="1" key="1">
    <citation type="journal article" date="2019" name="Sci. Rep.">
        <title>Draft genome of Tanacetum cinerariifolium, the natural source of mosquito coil.</title>
        <authorList>
            <person name="Yamashiro T."/>
            <person name="Shiraishi A."/>
            <person name="Satake H."/>
            <person name="Nakayama K."/>
        </authorList>
    </citation>
    <scope>NUCLEOTIDE SEQUENCE</scope>
</reference>